<dbReference type="GO" id="GO:0004519">
    <property type="term" value="F:endonuclease activity"/>
    <property type="evidence" value="ECO:0007669"/>
    <property type="project" value="InterPro"/>
</dbReference>
<evidence type="ECO:0000313" key="4">
    <source>
        <dbReference type="Proteomes" id="UP000538292"/>
    </source>
</evidence>
<comment type="caution">
    <text evidence="3">The sequence shown here is derived from an EMBL/GenBank/DDBJ whole genome shotgun (WGS) entry which is preliminary data.</text>
</comment>
<dbReference type="RefSeq" id="WP_181739045.1">
    <property type="nucleotide sequence ID" value="NZ_JACEOL010000022.1"/>
</dbReference>
<dbReference type="EMBL" id="JACEOL010000022">
    <property type="protein sequence ID" value="MBA4601981.1"/>
    <property type="molecule type" value="Genomic_DNA"/>
</dbReference>
<gene>
    <name evidence="3" type="ORF">H2C83_06540</name>
</gene>
<keyword evidence="1" id="KW-1133">Transmembrane helix</keyword>
<reference evidence="3 4" key="1">
    <citation type="submission" date="2020-07" db="EMBL/GenBank/DDBJ databases">
        <title>Thermoactinomyces phylogeny.</title>
        <authorList>
            <person name="Dunlap C."/>
        </authorList>
    </citation>
    <scope>NUCLEOTIDE SEQUENCE [LARGE SCALE GENOMIC DNA]</scope>
    <source>
        <strain evidence="3 4">AMNI-1</strain>
    </source>
</reference>
<dbReference type="AlphaFoldDB" id="A0A7W1XRQ3"/>
<keyword evidence="1" id="KW-0812">Transmembrane</keyword>
<name>A0A7W1XRQ3_9BACL</name>
<evidence type="ECO:0000313" key="3">
    <source>
        <dbReference type="EMBL" id="MBA4601981.1"/>
    </source>
</evidence>
<evidence type="ECO:0000259" key="2">
    <source>
        <dbReference type="Pfam" id="PF14436"/>
    </source>
</evidence>
<feature type="domain" description="Bacterial EndoU nuclease" evidence="2">
    <location>
        <begin position="365"/>
        <end position="509"/>
    </location>
</feature>
<accession>A0A7W1XRQ3</accession>
<sequence length="511" mass="55315">MGSFSSFFARKFRRGIIFLFAILVGAGILGSSGQVYAGGGTFDVPEINDHFDQVNPSPEPEKSAPVTQPAKEENGFWDWITEPIADAWEWTRDKASAALNWSKETASAVWHGIVDVISKITEVTVGALSAVWDWILEYKGIVVAILSIVGVIVAVIGFAVGSSLALFIGGSILVGELISGLLSWISGNELFSDEMLFDMLVGGIAGGISALFGWVAGAGAAGSSVVRWLGTRIPWLGRIFPKIFGGSVGAGVDQSLWDLLRNGKINWVRTAIATGLGFVLVFGGETLGSHSDDIIKWINNRNVPEFAQSFVNSGDSLATTASMKIGDTPFGEWLQKFSAESGESGTTVGSSTVRITVQFAEGFDDHLIKGNGIGKRKKGVIGAHNMKEFVRTLEKAGENINHLINSKKQHPNYPGLFDIKYRIPTLTYDKSGKLVPSGQYKEIDYPKTVYDPEVYSDQQIIQWGKEAMQEGIDAGRVKNGRFVEGYSSNGMKFAGYLNDQGKIKNFYPVAQ</sequence>
<protein>
    <submittedName>
        <fullName evidence="3">EndoU domain-containing protein</fullName>
    </submittedName>
</protein>
<proteinExistence type="predicted"/>
<feature type="transmembrane region" description="Helical" evidence="1">
    <location>
        <begin position="141"/>
        <end position="160"/>
    </location>
</feature>
<feature type="transmembrane region" description="Helical" evidence="1">
    <location>
        <begin position="199"/>
        <end position="222"/>
    </location>
</feature>
<dbReference type="InterPro" id="IPR029501">
    <property type="entry name" value="EndoU_bac"/>
</dbReference>
<feature type="transmembrane region" description="Helical" evidence="1">
    <location>
        <begin position="167"/>
        <end position="187"/>
    </location>
</feature>
<dbReference type="Proteomes" id="UP000538292">
    <property type="component" value="Unassembled WGS sequence"/>
</dbReference>
<evidence type="ECO:0000256" key="1">
    <source>
        <dbReference type="SAM" id="Phobius"/>
    </source>
</evidence>
<dbReference type="CDD" id="cd20686">
    <property type="entry name" value="CdiA-CT_Ec-like"/>
    <property type="match status" value="1"/>
</dbReference>
<dbReference type="Pfam" id="PF14436">
    <property type="entry name" value="EndoU_bacteria"/>
    <property type="match status" value="1"/>
</dbReference>
<keyword evidence="1" id="KW-0472">Membrane</keyword>
<organism evidence="3 4">
    <name type="scientific">Thermoactinomyces mirandus</name>
    <dbReference type="NCBI Taxonomy" id="2756294"/>
    <lineage>
        <taxon>Bacteria</taxon>
        <taxon>Bacillati</taxon>
        <taxon>Bacillota</taxon>
        <taxon>Bacilli</taxon>
        <taxon>Bacillales</taxon>
        <taxon>Thermoactinomycetaceae</taxon>
        <taxon>Thermoactinomyces</taxon>
    </lineage>
</organism>
<keyword evidence="4" id="KW-1185">Reference proteome</keyword>